<evidence type="ECO:0000313" key="2">
    <source>
        <dbReference type="Proteomes" id="UP000789508"/>
    </source>
</evidence>
<keyword evidence="2" id="KW-1185">Reference proteome</keyword>
<organism evidence="1 2">
    <name type="scientific">Ambispora leptoticha</name>
    <dbReference type="NCBI Taxonomy" id="144679"/>
    <lineage>
        <taxon>Eukaryota</taxon>
        <taxon>Fungi</taxon>
        <taxon>Fungi incertae sedis</taxon>
        <taxon>Mucoromycota</taxon>
        <taxon>Glomeromycotina</taxon>
        <taxon>Glomeromycetes</taxon>
        <taxon>Archaeosporales</taxon>
        <taxon>Ambisporaceae</taxon>
        <taxon>Ambispora</taxon>
    </lineage>
</organism>
<comment type="caution">
    <text evidence="1">The sequence shown here is derived from an EMBL/GenBank/DDBJ whole genome shotgun (WGS) entry which is preliminary data.</text>
</comment>
<reference evidence="1" key="1">
    <citation type="submission" date="2021-06" db="EMBL/GenBank/DDBJ databases">
        <authorList>
            <person name="Kallberg Y."/>
            <person name="Tangrot J."/>
            <person name="Rosling A."/>
        </authorList>
    </citation>
    <scope>NUCLEOTIDE SEQUENCE</scope>
    <source>
        <strain evidence="1">FL130A</strain>
    </source>
</reference>
<sequence>MSAKNQLAFVGLGKHENNTPLAKTALLDVGAILVHSVAEILERDDKKAASFKLNSSFFIAGIIELLSEGLILAEKQA</sequence>
<accession>A0A9N9FXZ2</accession>
<proteinExistence type="predicted"/>
<dbReference type="EMBL" id="CAJVPS010002532">
    <property type="protein sequence ID" value="CAG8570822.1"/>
    <property type="molecule type" value="Genomic_DNA"/>
</dbReference>
<evidence type="ECO:0000313" key="1">
    <source>
        <dbReference type="EMBL" id="CAG8570822.1"/>
    </source>
</evidence>
<protein>
    <submittedName>
        <fullName evidence="1">1111_t:CDS:1</fullName>
    </submittedName>
</protein>
<gene>
    <name evidence="1" type="ORF">ALEPTO_LOCUS6803</name>
</gene>
<dbReference type="OrthoDB" id="435038at2759"/>
<dbReference type="AlphaFoldDB" id="A0A9N9FXZ2"/>
<name>A0A9N9FXZ2_9GLOM</name>
<dbReference type="Proteomes" id="UP000789508">
    <property type="component" value="Unassembled WGS sequence"/>
</dbReference>